<keyword evidence="2" id="KW-1185">Reference proteome</keyword>
<evidence type="ECO:0000313" key="1">
    <source>
        <dbReference type="EMBL" id="MBV4514997.1"/>
    </source>
</evidence>
<name>A0ACC5UKV2_9PSED</name>
<protein>
    <submittedName>
        <fullName evidence="1">Uncharacterized protein</fullName>
    </submittedName>
</protein>
<comment type="caution">
    <text evidence="1">The sequence shown here is derived from an EMBL/GenBank/DDBJ whole genome shotgun (WGS) entry which is preliminary data.</text>
</comment>
<proteinExistence type="predicted"/>
<evidence type="ECO:0000313" key="2">
    <source>
        <dbReference type="Proteomes" id="UP000624243"/>
    </source>
</evidence>
<reference evidence="1 2" key="1">
    <citation type="journal article" date="2020" name="Microorganisms">
        <title>Reliable Identification of Environmental Pseudomonas Isolates Using the rpoD Gene.</title>
        <authorList>
            <consortium name="The Broad Institute Genome Sequencing Platform"/>
            <person name="Girard L."/>
            <person name="Lood C."/>
            <person name="Rokni-Zadeh H."/>
            <person name="van Noort V."/>
            <person name="Lavigne R."/>
            <person name="De Mot R."/>
        </authorList>
    </citation>
    <scope>NUCLEOTIDE SEQUENCE [LARGE SCALE GENOMIC DNA]</scope>
    <source>
        <strain evidence="1 2">RW1P2</strain>
    </source>
</reference>
<dbReference type="Proteomes" id="UP000624243">
    <property type="component" value="Unassembled WGS sequence"/>
</dbReference>
<dbReference type="EMBL" id="JABWSB020000003">
    <property type="protein sequence ID" value="MBV4514997.1"/>
    <property type="molecule type" value="Genomic_DNA"/>
</dbReference>
<organism evidence="1 2">
    <name type="scientific">Pseudomonas kurunegalensis</name>
    <dbReference type="NCBI Taxonomy" id="485880"/>
    <lineage>
        <taxon>Bacteria</taxon>
        <taxon>Pseudomonadati</taxon>
        <taxon>Pseudomonadota</taxon>
        <taxon>Gammaproteobacteria</taxon>
        <taxon>Pseudomonadales</taxon>
        <taxon>Pseudomonadaceae</taxon>
        <taxon>Pseudomonas</taxon>
    </lineage>
</organism>
<sequence length="302" mass="33432">MPTENRSSNTDPRDVFIRLNPLGLGEAELRKHSTGFEDPRTHSDYLLFLAGYRETHPAPQPHSEPIAWMVGTAFWWTKEEAERDAAATGLPIVGLGPITGVAPVQQHQGEPAAWRGINELGDIVTEWIDGAPPEAMVDLCGQPASFASLELAYSHADPAEVERCEARLHEVASLCASVEQERDALRAQLAEAHALLRDALASHGVMLMTDPPQDPWKTRRIGERIREVLSASAEPSAPNDCAICRDLGNQCMECEEAEFRQWADRHFAAADYRKTDAGVFIQDWMRHAYGAWCARGALTSKR</sequence>
<gene>
    <name evidence="1" type="ORF">HU758_007250</name>
</gene>
<accession>A0ACC5UKV2</accession>